<evidence type="ECO:0000256" key="1">
    <source>
        <dbReference type="ARBA" id="ARBA00004752"/>
    </source>
</evidence>
<dbReference type="PANTHER" id="PTHR30582">
    <property type="entry name" value="L,D-TRANSPEPTIDASE"/>
    <property type="match status" value="1"/>
</dbReference>
<dbReference type="Pfam" id="PF03734">
    <property type="entry name" value="YkuD"/>
    <property type="match status" value="1"/>
</dbReference>
<feature type="signal peptide" evidence="9">
    <location>
        <begin position="1"/>
        <end position="22"/>
    </location>
</feature>
<evidence type="ECO:0000256" key="5">
    <source>
        <dbReference type="ARBA" id="ARBA00022984"/>
    </source>
</evidence>
<dbReference type="GO" id="GO:0005576">
    <property type="term" value="C:extracellular region"/>
    <property type="evidence" value="ECO:0007669"/>
    <property type="project" value="TreeGrafter"/>
</dbReference>
<keyword evidence="4 7" id="KW-0133">Cell shape</keyword>
<dbReference type="GO" id="GO:0018104">
    <property type="term" value="P:peptidoglycan-protein cross-linking"/>
    <property type="evidence" value="ECO:0007669"/>
    <property type="project" value="TreeGrafter"/>
</dbReference>
<dbReference type="AlphaFoldDB" id="A0A1N6R8X8"/>
<keyword evidence="3" id="KW-0808">Transferase</keyword>
<evidence type="ECO:0000256" key="6">
    <source>
        <dbReference type="ARBA" id="ARBA00023316"/>
    </source>
</evidence>
<evidence type="ECO:0000256" key="2">
    <source>
        <dbReference type="ARBA" id="ARBA00005992"/>
    </source>
</evidence>
<dbReference type="InterPro" id="IPR005490">
    <property type="entry name" value="LD_TPept_cat_dom"/>
</dbReference>
<name>A0A1N6R8X8_9GAMM</name>
<dbReference type="GO" id="GO:0016740">
    <property type="term" value="F:transferase activity"/>
    <property type="evidence" value="ECO:0007669"/>
    <property type="project" value="UniProtKB-KW"/>
</dbReference>
<dbReference type="UniPathway" id="UPA00219"/>
<dbReference type="InterPro" id="IPR050979">
    <property type="entry name" value="LD-transpeptidase"/>
</dbReference>
<comment type="similarity">
    <text evidence="2">Belongs to the YkuD family.</text>
</comment>
<dbReference type="Gene3D" id="2.40.440.10">
    <property type="entry name" value="L,D-transpeptidase catalytic domain-like"/>
    <property type="match status" value="1"/>
</dbReference>
<organism evidence="11 12">
    <name type="scientific">Solilutibacter tolerans</name>
    <dbReference type="NCBI Taxonomy" id="1604334"/>
    <lineage>
        <taxon>Bacteria</taxon>
        <taxon>Pseudomonadati</taxon>
        <taxon>Pseudomonadota</taxon>
        <taxon>Gammaproteobacteria</taxon>
        <taxon>Lysobacterales</taxon>
        <taxon>Lysobacteraceae</taxon>
        <taxon>Solilutibacter</taxon>
    </lineage>
</organism>
<dbReference type="Proteomes" id="UP000241788">
    <property type="component" value="Unassembled WGS sequence"/>
</dbReference>
<reference evidence="12" key="1">
    <citation type="submission" date="2017-01" db="EMBL/GenBank/DDBJ databases">
        <authorList>
            <person name="Varghese N."/>
            <person name="Submissions S."/>
        </authorList>
    </citation>
    <scope>NUCLEOTIDE SEQUENCE [LARGE SCALE GENOMIC DNA]</scope>
    <source>
        <strain evidence="12">UM1</strain>
    </source>
</reference>
<dbReference type="GO" id="GO:0008360">
    <property type="term" value="P:regulation of cell shape"/>
    <property type="evidence" value="ECO:0007669"/>
    <property type="project" value="UniProtKB-UniRule"/>
</dbReference>
<keyword evidence="9" id="KW-0732">Signal</keyword>
<evidence type="ECO:0000256" key="8">
    <source>
        <dbReference type="SAM" id="MobiDB-lite"/>
    </source>
</evidence>
<feature type="region of interest" description="Disordered" evidence="8">
    <location>
        <begin position="219"/>
        <end position="263"/>
    </location>
</feature>
<dbReference type="PANTHER" id="PTHR30582:SF2">
    <property type="entry name" value="L,D-TRANSPEPTIDASE YCIB-RELATED"/>
    <property type="match status" value="1"/>
</dbReference>
<gene>
    <name evidence="11" type="ORF">SAMN05421546_0928</name>
</gene>
<sequence>MSWGCAIGLCLGLSLCAPVAEAAKKKAAPATMESRVVRPGSYVWQPERSPDGAVLVVVSLPEQRAHIYRGGKRIGLTTVSTGSEGRDTPAGHFEILQKRVVHHSNLYDDAPMPFMQRLTWDGIALHAGAVPGYPASHGCIRLPRKLAEQLFAITDIGTRVIVADEHEYAEVTYPGDAAPVDALTGAYIFPDAPPPPPPAEPPSQRVTVMGDGRVVRVEGAGATSSPGAVVVPAPTANPTGSGYQPYSAPVTDPAKRVPPPAKP</sequence>
<protein>
    <submittedName>
        <fullName evidence="11">L,D-transpeptidase catalytic domain</fullName>
    </submittedName>
</protein>
<keyword evidence="6 7" id="KW-0961">Cell wall biogenesis/degradation</keyword>
<dbReference type="GO" id="GO:0071972">
    <property type="term" value="F:peptidoglycan L,D-transpeptidase activity"/>
    <property type="evidence" value="ECO:0007669"/>
    <property type="project" value="TreeGrafter"/>
</dbReference>
<dbReference type="EMBL" id="FTLW01000002">
    <property type="protein sequence ID" value="SIQ25351.1"/>
    <property type="molecule type" value="Genomic_DNA"/>
</dbReference>
<proteinExistence type="inferred from homology"/>
<dbReference type="PROSITE" id="PS52029">
    <property type="entry name" value="LD_TPASE"/>
    <property type="match status" value="1"/>
</dbReference>
<evidence type="ECO:0000256" key="7">
    <source>
        <dbReference type="PROSITE-ProRule" id="PRU01373"/>
    </source>
</evidence>
<evidence type="ECO:0000259" key="10">
    <source>
        <dbReference type="PROSITE" id="PS52029"/>
    </source>
</evidence>
<evidence type="ECO:0000313" key="11">
    <source>
        <dbReference type="EMBL" id="SIQ25351.1"/>
    </source>
</evidence>
<evidence type="ECO:0000256" key="3">
    <source>
        <dbReference type="ARBA" id="ARBA00022679"/>
    </source>
</evidence>
<evidence type="ECO:0000313" key="12">
    <source>
        <dbReference type="Proteomes" id="UP000241788"/>
    </source>
</evidence>
<feature type="chain" id="PRO_5013134045" evidence="9">
    <location>
        <begin position="23"/>
        <end position="263"/>
    </location>
</feature>
<dbReference type="GO" id="GO:0071555">
    <property type="term" value="P:cell wall organization"/>
    <property type="evidence" value="ECO:0007669"/>
    <property type="project" value="UniProtKB-UniRule"/>
</dbReference>
<evidence type="ECO:0000256" key="9">
    <source>
        <dbReference type="SAM" id="SignalP"/>
    </source>
</evidence>
<dbReference type="InterPro" id="IPR038063">
    <property type="entry name" value="Transpep_catalytic_dom"/>
</dbReference>
<keyword evidence="12" id="KW-1185">Reference proteome</keyword>
<dbReference type="CDD" id="cd16913">
    <property type="entry name" value="YkuD_like"/>
    <property type="match status" value="1"/>
</dbReference>
<feature type="domain" description="L,D-TPase catalytic" evidence="10">
    <location>
        <begin position="54"/>
        <end position="163"/>
    </location>
</feature>
<keyword evidence="5 7" id="KW-0573">Peptidoglycan synthesis</keyword>
<dbReference type="NCBIfam" id="NF004785">
    <property type="entry name" value="PRK06132.1-2"/>
    <property type="match status" value="1"/>
</dbReference>
<evidence type="ECO:0000256" key="4">
    <source>
        <dbReference type="ARBA" id="ARBA00022960"/>
    </source>
</evidence>
<feature type="active site" description="Nucleophile" evidence="7">
    <location>
        <position position="139"/>
    </location>
</feature>
<dbReference type="STRING" id="1604334.SAMN05421546_0928"/>
<comment type="pathway">
    <text evidence="1 7">Cell wall biogenesis; peptidoglycan biosynthesis.</text>
</comment>
<dbReference type="SUPFAM" id="SSF141523">
    <property type="entry name" value="L,D-transpeptidase catalytic domain-like"/>
    <property type="match status" value="1"/>
</dbReference>
<feature type="active site" description="Proton donor/acceptor" evidence="7">
    <location>
        <position position="126"/>
    </location>
</feature>
<accession>A0A1N6R8X8</accession>